<sequence>RLRLSFPSLRPAAQQRILQPRACTSFLLDQREKRKEKRERKRERKKERKKQRSRTVSSDLQRREKRKRENQSSWSTRPAAEMSDNEFIEERREDEMKEREKKEE</sequence>
<reference evidence="2 3" key="1">
    <citation type="submission" date="2024-01" db="EMBL/GenBank/DDBJ databases">
        <authorList>
            <person name="Alioto T."/>
            <person name="Alioto T."/>
            <person name="Gomez Garrido J."/>
        </authorList>
    </citation>
    <scope>NUCLEOTIDE SEQUENCE [LARGE SCALE GENOMIC DNA]</scope>
</reference>
<feature type="non-terminal residue" evidence="2">
    <location>
        <position position="104"/>
    </location>
</feature>
<evidence type="ECO:0000313" key="3">
    <source>
        <dbReference type="Proteomes" id="UP001314229"/>
    </source>
</evidence>
<keyword evidence="3" id="KW-1185">Reference proteome</keyword>
<protein>
    <submittedName>
        <fullName evidence="2">Uncharacterized protein</fullName>
    </submittedName>
</protein>
<gene>
    <name evidence="2" type="ORF">FSCOSCO3_A028034</name>
</gene>
<organism evidence="2 3">
    <name type="scientific">Scomber scombrus</name>
    <name type="common">Atlantic mackerel</name>
    <name type="synonym">Scomber vernalis</name>
    <dbReference type="NCBI Taxonomy" id="13677"/>
    <lineage>
        <taxon>Eukaryota</taxon>
        <taxon>Metazoa</taxon>
        <taxon>Chordata</taxon>
        <taxon>Craniata</taxon>
        <taxon>Vertebrata</taxon>
        <taxon>Euteleostomi</taxon>
        <taxon>Actinopterygii</taxon>
        <taxon>Neopterygii</taxon>
        <taxon>Teleostei</taxon>
        <taxon>Neoteleostei</taxon>
        <taxon>Acanthomorphata</taxon>
        <taxon>Pelagiaria</taxon>
        <taxon>Scombriformes</taxon>
        <taxon>Scombridae</taxon>
        <taxon>Scomber</taxon>
    </lineage>
</organism>
<feature type="compositionally biased region" description="Basic and acidic residues" evidence="1">
    <location>
        <begin position="88"/>
        <end position="104"/>
    </location>
</feature>
<proteinExistence type="predicted"/>
<feature type="compositionally biased region" description="Basic residues" evidence="1">
    <location>
        <begin position="34"/>
        <end position="53"/>
    </location>
</feature>
<name>A0AAV1Q636_SCOSC</name>
<accession>A0AAV1Q636</accession>
<feature type="region of interest" description="Disordered" evidence="1">
    <location>
        <begin position="28"/>
        <end position="104"/>
    </location>
</feature>
<feature type="non-terminal residue" evidence="2">
    <location>
        <position position="1"/>
    </location>
</feature>
<evidence type="ECO:0000313" key="2">
    <source>
        <dbReference type="EMBL" id="CAK6979050.1"/>
    </source>
</evidence>
<dbReference type="AlphaFoldDB" id="A0AAV1Q636"/>
<evidence type="ECO:0000256" key="1">
    <source>
        <dbReference type="SAM" id="MobiDB-lite"/>
    </source>
</evidence>
<dbReference type="Proteomes" id="UP001314229">
    <property type="component" value="Unassembled WGS sequence"/>
</dbReference>
<comment type="caution">
    <text evidence="2">The sequence shown here is derived from an EMBL/GenBank/DDBJ whole genome shotgun (WGS) entry which is preliminary data.</text>
</comment>
<dbReference type="EMBL" id="CAWUFR010000541">
    <property type="protein sequence ID" value="CAK6979050.1"/>
    <property type="molecule type" value="Genomic_DNA"/>
</dbReference>